<name>K2GEM5_9BACT</name>
<feature type="transmembrane region" description="Helical" evidence="8">
    <location>
        <begin position="55"/>
        <end position="75"/>
    </location>
</feature>
<dbReference type="GO" id="GO:0016780">
    <property type="term" value="F:phosphotransferase activity, for other substituted phosphate groups"/>
    <property type="evidence" value="ECO:0007669"/>
    <property type="project" value="InterPro"/>
</dbReference>
<evidence type="ECO:0000256" key="5">
    <source>
        <dbReference type="ARBA" id="ARBA00022989"/>
    </source>
</evidence>
<protein>
    <submittedName>
        <fullName evidence="9">Glycosyl transferase family 4</fullName>
    </submittedName>
</protein>
<comment type="caution">
    <text evidence="9">The sequence shown here is derived from an EMBL/GenBank/DDBJ whole genome shotgun (WGS) entry which is preliminary data.</text>
</comment>
<dbReference type="PANTHER" id="PTHR22926:SF3">
    <property type="entry name" value="UNDECAPRENYL-PHOSPHATE ALPHA-N-ACETYLGLUCOSAMINYL 1-PHOSPHATE TRANSFERASE"/>
    <property type="match status" value="1"/>
</dbReference>
<comment type="subcellular location">
    <subcellularLocation>
        <location evidence="1">Cell membrane</location>
        <topology evidence="1">Multi-pass membrane protein</topology>
    </subcellularLocation>
</comment>
<feature type="transmembrane region" description="Helical" evidence="8">
    <location>
        <begin position="276"/>
        <end position="293"/>
    </location>
</feature>
<feature type="transmembrane region" description="Helical" evidence="8">
    <location>
        <begin position="345"/>
        <end position="364"/>
    </location>
</feature>
<dbReference type="InterPro" id="IPR000715">
    <property type="entry name" value="Glycosyl_transferase_4"/>
</dbReference>
<dbReference type="GO" id="GO:0005886">
    <property type="term" value="C:plasma membrane"/>
    <property type="evidence" value="ECO:0007669"/>
    <property type="project" value="UniProtKB-SubCell"/>
</dbReference>
<keyword evidence="7" id="KW-0460">Magnesium</keyword>
<dbReference type="GO" id="GO:0071555">
    <property type="term" value="P:cell wall organization"/>
    <property type="evidence" value="ECO:0007669"/>
    <property type="project" value="TreeGrafter"/>
</dbReference>
<dbReference type="PANTHER" id="PTHR22926">
    <property type="entry name" value="PHOSPHO-N-ACETYLMURAMOYL-PENTAPEPTIDE-TRANSFERASE"/>
    <property type="match status" value="1"/>
</dbReference>
<dbReference type="GO" id="GO:0009103">
    <property type="term" value="P:lipopolysaccharide biosynthetic process"/>
    <property type="evidence" value="ECO:0007669"/>
    <property type="project" value="TreeGrafter"/>
</dbReference>
<dbReference type="GO" id="GO:0046872">
    <property type="term" value="F:metal ion binding"/>
    <property type="evidence" value="ECO:0007669"/>
    <property type="project" value="UniProtKB-KW"/>
</dbReference>
<keyword evidence="2" id="KW-1003">Cell membrane</keyword>
<feature type="transmembrane region" description="Helical" evidence="8">
    <location>
        <begin position="81"/>
        <end position="101"/>
    </location>
</feature>
<evidence type="ECO:0000256" key="6">
    <source>
        <dbReference type="ARBA" id="ARBA00023136"/>
    </source>
</evidence>
<reference evidence="9" key="1">
    <citation type="journal article" date="2012" name="Science">
        <title>Fermentation, hydrogen, and sulfur metabolism in multiple uncultivated bacterial phyla.</title>
        <authorList>
            <person name="Wrighton K.C."/>
            <person name="Thomas B.C."/>
            <person name="Sharon I."/>
            <person name="Miller C.S."/>
            <person name="Castelle C.J."/>
            <person name="VerBerkmoes N.C."/>
            <person name="Wilkins M.J."/>
            <person name="Hettich R.L."/>
            <person name="Lipton M.S."/>
            <person name="Williams K.H."/>
            <person name="Long P.E."/>
            <person name="Banfield J.F."/>
        </authorList>
    </citation>
    <scope>NUCLEOTIDE SEQUENCE [LARGE SCALE GENOMIC DNA]</scope>
</reference>
<keyword evidence="5 8" id="KW-1133">Transmembrane helix</keyword>
<evidence type="ECO:0000256" key="1">
    <source>
        <dbReference type="ARBA" id="ARBA00004651"/>
    </source>
</evidence>
<feature type="binding site" evidence="7">
    <location>
        <position position="179"/>
    </location>
    <ligand>
        <name>Mg(2+)</name>
        <dbReference type="ChEBI" id="CHEBI:18420"/>
    </ligand>
</feature>
<keyword evidence="4 8" id="KW-0812">Transmembrane</keyword>
<feature type="binding site" evidence="7">
    <location>
        <position position="249"/>
    </location>
    <ligand>
        <name>Mg(2+)</name>
        <dbReference type="ChEBI" id="CHEBI:18420"/>
    </ligand>
</feature>
<evidence type="ECO:0000256" key="3">
    <source>
        <dbReference type="ARBA" id="ARBA00022679"/>
    </source>
</evidence>
<evidence type="ECO:0000256" key="7">
    <source>
        <dbReference type="PIRSR" id="PIRSR600715-1"/>
    </source>
</evidence>
<keyword evidence="6 8" id="KW-0472">Membrane</keyword>
<evidence type="ECO:0000256" key="2">
    <source>
        <dbReference type="ARBA" id="ARBA00022475"/>
    </source>
</evidence>
<feature type="transmembrane region" description="Helical" evidence="8">
    <location>
        <begin position="221"/>
        <end position="239"/>
    </location>
</feature>
<keyword evidence="7" id="KW-0479">Metal-binding</keyword>
<feature type="transmembrane region" description="Helical" evidence="8">
    <location>
        <begin position="190"/>
        <end position="209"/>
    </location>
</feature>
<organism evidence="9">
    <name type="scientific">uncultured bacterium</name>
    <name type="common">gcode 4</name>
    <dbReference type="NCBI Taxonomy" id="1234023"/>
    <lineage>
        <taxon>Bacteria</taxon>
        <taxon>environmental samples</taxon>
    </lineage>
</organism>
<comment type="cofactor">
    <cofactor evidence="7">
        <name>Mg(2+)</name>
        <dbReference type="ChEBI" id="CHEBI:18420"/>
    </cofactor>
</comment>
<gene>
    <name evidence="9" type="ORF">ACD_3C00029G0002</name>
</gene>
<feature type="transmembrane region" description="Helical" evidence="8">
    <location>
        <begin position="320"/>
        <end position="339"/>
    </location>
</feature>
<feature type="transmembrane region" description="Helical" evidence="8">
    <location>
        <begin position="12"/>
        <end position="34"/>
    </location>
</feature>
<dbReference type="EMBL" id="AMFJ01000303">
    <property type="protein sequence ID" value="EKE28679.1"/>
    <property type="molecule type" value="Genomic_DNA"/>
</dbReference>
<feature type="transmembrane region" description="Helical" evidence="8">
    <location>
        <begin position="251"/>
        <end position="270"/>
    </location>
</feature>
<keyword evidence="3 9" id="KW-0808">Transferase</keyword>
<sequence>MISEILPVWIRMLFLFWASMLSTATIIFLFKKFFRKAWLMDHPEKYPHEGNRAPVPYWLWIVLFLNFLLQSLLFLDIWYKKLIIILILWAIVTAVSFIDDLETIDVIKIKVHPLLRLMMQIWVWAIIWITSIKIWYISNIFGWIIRLDNYFLQLWDFRIFIIPLIFTIVWYVLVFNSINWSDSIPWLTSGLVETSFLILLVLTIKLYIQDTSYLSKENSEFVLLLLAILIPSVFVFWCFDIQKKFLIWDSWTMFLAFMIATIAIISWGKIATAATVLWMYIIDSFYVILVRLYNKKNPLKWDMIHHLHFRLGSLGFSKNFIRNLVYSLSFLFWIGAIFLDKTWKIIIFCILMVIVFFVTKILSLKK</sequence>
<feature type="transmembrane region" description="Helical" evidence="8">
    <location>
        <begin position="121"/>
        <end position="145"/>
    </location>
</feature>
<dbReference type="GO" id="GO:0044038">
    <property type="term" value="P:cell wall macromolecule biosynthetic process"/>
    <property type="evidence" value="ECO:0007669"/>
    <property type="project" value="TreeGrafter"/>
</dbReference>
<accession>K2GEM5</accession>
<feature type="transmembrane region" description="Helical" evidence="8">
    <location>
        <begin position="157"/>
        <end position="178"/>
    </location>
</feature>
<dbReference type="AlphaFoldDB" id="K2GEM5"/>
<evidence type="ECO:0000256" key="8">
    <source>
        <dbReference type="SAM" id="Phobius"/>
    </source>
</evidence>
<evidence type="ECO:0000313" key="9">
    <source>
        <dbReference type="EMBL" id="EKE28679.1"/>
    </source>
</evidence>
<evidence type="ECO:0000256" key="4">
    <source>
        <dbReference type="ARBA" id="ARBA00022692"/>
    </source>
</evidence>
<proteinExistence type="predicted"/>